<dbReference type="EC" id="4.1.1.68" evidence="3"/>
<dbReference type="PANTHER" id="PTHR11820:SF114">
    <property type="entry name" value="4-HYDROXYPHENYLACETATE CATABOLISM PROTEIN"/>
    <property type="match status" value="1"/>
</dbReference>
<keyword evidence="1" id="KW-0479">Metal-binding</keyword>
<dbReference type="InterPro" id="IPR011234">
    <property type="entry name" value="Fumarylacetoacetase-like_C"/>
</dbReference>
<keyword evidence="3" id="KW-0413">Isomerase</keyword>
<proteinExistence type="predicted"/>
<evidence type="ECO:0000256" key="1">
    <source>
        <dbReference type="ARBA" id="ARBA00022723"/>
    </source>
</evidence>
<dbReference type="Proteomes" id="UP000741863">
    <property type="component" value="Unassembled WGS sequence"/>
</dbReference>
<dbReference type="Pfam" id="PF01557">
    <property type="entry name" value="FAA_hydrolase"/>
    <property type="match status" value="1"/>
</dbReference>
<sequence length="254" mass="27960">MVNAYGRIQGTAQVQNLWLQSSSYTGIFATTTAPLDCPVEGCVYGTALNYQGELTKLGPKLHEKPYLAPPNAPILYIKPKNTFIAHETPIPFPEDSDYLEVGAALGVVFKEHVTNVSVEEAWDTILGFTIVNDLCIPHDNIHRPAVKYNARDGYCPVGPWIVDRDDAPNPDQVVIRVYVNDELQQTGHTKQLVRNVRQLISDVSAFLSFNPGDVLLVGTPENRPLIQHGDTVSIEIEGIGKLTNTTVSLKEGVR</sequence>
<comment type="caution">
    <text evidence="3">The sequence shown here is derived from an EMBL/GenBank/DDBJ whole genome shotgun (WGS) entry which is preliminary data.</text>
</comment>
<dbReference type="EC" id="5.3.3.-" evidence="3"/>
<protein>
    <submittedName>
        <fullName evidence="3">5-oxopent-3-ene-1,2,5-tricarboxylate decarboxylase/2-hydroxyhepta-2,4-diene-1,7-dioate isomerase</fullName>
        <ecNumber evidence="3">4.1.1.68</ecNumber>
        <ecNumber evidence="3">5.3.3.-</ecNumber>
    </submittedName>
</protein>
<dbReference type="RefSeq" id="WP_204697748.1">
    <property type="nucleotide sequence ID" value="NZ_JAFBEC010000006.1"/>
</dbReference>
<dbReference type="SUPFAM" id="SSF56529">
    <property type="entry name" value="FAH"/>
    <property type="match status" value="1"/>
</dbReference>
<dbReference type="InterPro" id="IPR036663">
    <property type="entry name" value="Fumarylacetoacetase_C_sf"/>
</dbReference>
<dbReference type="EMBL" id="JAFBEC010000006">
    <property type="protein sequence ID" value="MBM7633175.1"/>
    <property type="molecule type" value="Genomic_DNA"/>
</dbReference>
<dbReference type="InterPro" id="IPR012686">
    <property type="entry name" value="HPA_isomer/decarb_N"/>
</dbReference>
<evidence type="ECO:0000313" key="4">
    <source>
        <dbReference type="Proteomes" id="UP000741863"/>
    </source>
</evidence>
<dbReference type="GO" id="GO:0016853">
    <property type="term" value="F:isomerase activity"/>
    <property type="evidence" value="ECO:0007669"/>
    <property type="project" value="UniProtKB-KW"/>
</dbReference>
<dbReference type="GO" id="GO:0018800">
    <property type="term" value="F:5-oxopent-3-ene-1,2,5-tricarboxylate decarboxylase activity"/>
    <property type="evidence" value="ECO:0007669"/>
    <property type="project" value="UniProtKB-EC"/>
</dbReference>
<gene>
    <name evidence="3" type="ORF">JOD17_002269</name>
</gene>
<feature type="domain" description="Fumarylacetoacetase-like C-terminal" evidence="2">
    <location>
        <begin position="43"/>
        <end position="245"/>
    </location>
</feature>
<keyword evidence="3" id="KW-0456">Lyase</keyword>
<evidence type="ECO:0000313" key="3">
    <source>
        <dbReference type="EMBL" id="MBM7633175.1"/>
    </source>
</evidence>
<evidence type="ECO:0000259" key="2">
    <source>
        <dbReference type="Pfam" id="PF01557"/>
    </source>
</evidence>
<name>A0ABS2PDN0_9BACL</name>
<dbReference type="NCBIfam" id="TIGR02305">
    <property type="entry name" value="HpaG-N-term"/>
    <property type="match status" value="1"/>
</dbReference>
<dbReference type="PANTHER" id="PTHR11820">
    <property type="entry name" value="ACYLPYRUVASE"/>
    <property type="match status" value="1"/>
</dbReference>
<keyword evidence="4" id="KW-1185">Reference proteome</keyword>
<reference evidence="3 4" key="1">
    <citation type="submission" date="2021-01" db="EMBL/GenBank/DDBJ databases">
        <title>Genomic Encyclopedia of Type Strains, Phase IV (KMG-IV): sequencing the most valuable type-strain genomes for metagenomic binning, comparative biology and taxonomic classification.</title>
        <authorList>
            <person name="Goeker M."/>
        </authorList>
    </citation>
    <scope>NUCLEOTIDE SEQUENCE [LARGE SCALE GENOMIC DNA]</scope>
    <source>
        <strain evidence="3 4">DSM 25540</strain>
    </source>
</reference>
<organism evidence="3 4">
    <name type="scientific">Geomicrobium sediminis</name>
    <dbReference type="NCBI Taxonomy" id="1347788"/>
    <lineage>
        <taxon>Bacteria</taxon>
        <taxon>Bacillati</taxon>
        <taxon>Bacillota</taxon>
        <taxon>Bacilli</taxon>
        <taxon>Bacillales</taxon>
        <taxon>Geomicrobium</taxon>
    </lineage>
</organism>
<accession>A0ABS2PDN0</accession>
<dbReference type="Gene3D" id="3.90.850.10">
    <property type="entry name" value="Fumarylacetoacetase-like, C-terminal domain"/>
    <property type="match status" value="1"/>
</dbReference>